<gene>
    <name evidence="1" type="ORF">HMPREF1127_1082</name>
</gene>
<dbReference type="GeneID" id="75075230"/>
<evidence type="ECO:0000313" key="1">
    <source>
        <dbReference type="EMBL" id="EJU18733.1"/>
    </source>
</evidence>
<evidence type="ECO:0008006" key="3">
    <source>
        <dbReference type="Google" id="ProtNLM"/>
    </source>
</evidence>
<evidence type="ECO:0000313" key="2">
    <source>
        <dbReference type="Proteomes" id="UP000003120"/>
    </source>
</evidence>
<dbReference type="AlphaFoldDB" id="A0AAN3VX07"/>
<organism evidence="1 2">
    <name type="scientific">Fusobacterium necrophorum subsp. funduliforme Fnf 1007</name>
    <dbReference type="NCBI Taxonomy" id="1161424"/>
    <lineage>
        <taxon>Bacteria</taxon>
        <taxon>Fusobacteriati</taxon>
        <taxon>Fusobacteriota</taxon>
        <taxon>Fusobacteriia</taxon>
        <taxon>Fusobacteriales</taxon>
        <taxon>Fusobacteriaceae</taxon>
        <taxon>Fusobacterium</taxon>
    </lineage>
</organism>
<protein>
    <recommendedName>
        <fullName evidence="3">Phage protein</fullName>
    </recommendedName>
</protein>
<dbReference type="Proteomes" id="UP000003120">
    <property type="component" value="Unassembled WGS sequence"/>
</dbReference>
<dbReference type="RefSeq" id="WP_005960345.1">
    <property type="nucleotide sequence ID" value="NZ_ALKK01000011.1"/>
</dbReference>
<name>A0AAN3VX07_9FUSO</name>
<sequence length="129" mass="15369">MQKILKVGTEENYVEYKERLSFIERHNYKEKIKPKSLKMNRKKEDFTLNVEENKFENSPEFMLLQAQITKIVEEGEVIFDYEDGKRKISAQTFNKIFENADNLDEVLSNVLKANKLSVKEEEEEEEKND</sequence>
<proteinExistence type="predicted"/>
<comment type="caution">
    <text evidence="1">The sequence shown here is derived from an EMBL/GenBank/DDBJ whole genome shotgun (WGS) entry which is preliminary data.</text>
</comment>
<dbReference type="EMBL" id="ALKK01000011">
    <property type="protein sequence ID" value="EJU18733.1"/>
    <property type="molecule type" value="Genomic_DNA"/>
</dbReference>
<accession>A0AAN3VX07</accession>
<reference evidence="1 2" key="1">
    <citation type="submission" date="2012-07" db="EMBL/GenBank/DDBJ databases">
        <authorList>
            <person name="Durkin A.S."/>
            <person name="McCorrison J."/>
            <person name="Torralba M."/>
            <person name="Gillis M."/>
            <person name="Methe B."/>
            <person name="Sutton G."/>
            <person name="Nelson K.E."/>
        </authorList>
    </citation>
    <scope>NUCLEOTIDE SEQUENCE [LARGE SCALE GENOMIC DNA]</scope>
    <source>
        <strain evidence="1 2">Fnf 1007</strain>
    </source>
</reference>